<evidence type="ECO:0000256" key="9">
    <source>
        <dbReference type="ARBA" id="ARBA00023002"/>
    </source>
</evidence>
<evidence type="ECO:0000313" key="15">
    <source>
        <dbReference type="EMBL" id="CAD5112628.1"/>
    </source>
</evidence>
<evidence type="ECO:0000256" key="2">
    <source>
        <dbReference type="ARBA" id="ARBA00004174"/>
    </source>
</evidence>
<comment type="cofactor">
    <cofactor evidence="1 13">
        <name>heme</name>
        <dbReference type="ChEBI" id="CHEBI:30413"/>
    </cofactor>
</comment>
<keyword evidence="9 14" id="KW-0560">Oxidoreductase</keyword>
<dbReference type="InterPro" id="IPR002401">
    <property type="entry name" value="Cyt_P450_E_grp-I"/>
</dbReference>
<dbReference type="EMBL" id="CAJFCJ010000002">
    <property type="protein sequence ID" value="CAD5112628.1"/>
    <property type="molecule type" value="Genomic_DNA"/>
</dbReference>
<gene>
    <name evidence="15" type="ORF">DGYR_LOCUS1737</name>
</gene>
<dbReference type="GO" id="GO:0016705">
    <property type="term" value="F:oxidoreductase activity, acting on paired donors, with incorporation or reduction of molecular oxygen"/>
    <property type="evidence" value="ECO:0007669"/>
    <property type="project" value="InterPro"/>
</dbReference>
<keyword evidence="10 13" id="KW-0408">Iron</keyword>
<evidence type="ECO:0000256" key="10">
    <source>
        <dbReference type="ARBA" id="ARBA00023004"/>
    </source>
</evidence>
<dbReference type="Proteomes" id="UP000549394">
    <property type="component" value="Unassembled WGS sequence"/>
</dbReference>
<evidence type="ECO:0000256" key="3">
    <source>
        <dbReference type="ARBA" id="ARBA00004406"/>
    </source>
</evidence>
<keyword evidence="6 13" id="KW-0479">Metal-binding</keyword>
<evidence type="ECO:0000256" key="5">
    <source>
        <dbReference type="ARBA" id="ARBA00022617"/>
    </source>
</evidence>
<dbReference type="GO" id="GO:0005789">
    <property type="term" value="C:endoplasmic reticulum membrane"/>
    <property type="evidence" value="ECO:0007669"/>
    <property type="project" value="UniProtKB-SubCell"/>
</dbReference>
<keyword evidence="8" id="KW-0492">Microsome</keyword>
<dbReference type="Pfam" id="PF00067">
    <property type="entry name" value="p450"/>
    <property type="match status" value="1"/>
</dbReference>
<dbReference type="AlphaFoldDB" id="A0A7I8VBC0"/>
<keyword evidence="11 14" id="KW-0503">Monooxygenase</keyword>
<dbReference type="GO" id="GO:0005506">
    <property type="term" value="F:iron ion binding"/>
    <property type="evidence" value="ECO:0007669"/>
    <property type="project" value="InterPro"/>
</dbReference>
<keyword evidence="16" id="KW-1185">Reference proteome</keyword>
<dbReference type="FunFam" id="1.10.630.10:FF:000238">
    <property type="entry name" value="Cytochrome P450 2A6"/>
    <property type="match status" value="1"/>
</dbReference>
<evidence type="ECO:0000256" key="14">
    <source>
        <dbReference type="RuleBase" id="RU000461"/>
    </source>
</evidence>
<sequence>MSAESLITGFLGLVLVIALIFKYALGSKSLNIPGPKSLPIVGNILQIDRDKPHLSFMSFAETFGDIYKLRLFSTNIVVVSNEDYIKEVLSKNGAEFAGRPQTFRFHLMFEQRENVTFGEGKNWSFLKKSVLRAMKVYNNGLLELESVTNAVGQDFIKVIESFEGKPFDIKEQIIRCITNIMASLMFAKKFDWNDPNITRYVEGESKGYNASISPKGSILDSFPFFHKLNIPSSICNDIKQCIDSRRSFLEPELRELIRSYQPDKARGIGDLLYKFFLEDCKAEGKPFNFDLFFITVGDLFAASFATTSETIYSFILVLCNRKEIKQKIQKEVDEVLGTRIPTLADKETMPYLSACILELLRFISHVPILIPHRAVEDTKLGSYDIPKDTHIYINNFTYSHSEKIWDDPWNFIPERFLSENGDIIPANHPNRTKFFPFSSGKRHCPGEVLAKNRIFLLFCWLVQSYNFEFAEGFEITDDPRIREYGVILSSRPFKVVTTKRQSSK</sequence>
<name>A0A7I8VBC0_9ANNE</name>
<feature type="binding site" description="axial binding residue" evidence="13">
    <location>
        <position position="444"/>
    </location>
    <ligand>
        <name>heme</name>
        <dbReference type="ChEBI" id="CHEBI:30413"/>
    </ligand>
    <ligandPart>
        <name>Fe</name>
        <dbReference type="ChEBI" id="CHEBI:18248"/>
    </ligandPart>
</feature>
<evidence type="ECO:0000256" key="8">
    <source>
        <dbReference type="ARBA" id="ARBA00022848"/>
    </source>
</evidence>
<reference evidence="15 16" key="1">
    <citation type="submission" date="2020-08" db="EMBL/GenBank/DDBJ databases">
        <authorList>
            <person name="Hejnol A."/>
        </authorList>
    </citation>
    <scope>NUCLEOTIDE SEQUENCE [LARGE SCALE GENOMIC DNA]</scope>
</reference>
<dbReference type="InterPro" id="IPR001128">
    <property type="entry name" value="Cyt_P450"/>
</dbReference>
<proteinExistence type="inferred from homology"/>
<evidence type="ECO:0000256" key="7">
    <source>
        <dbReference type="ARBA" id="ARBA00022824"/>
    </source>
</evidence>
<dbReference type="PANTHER" id="PTHR24289:SF1">
    <property type="entry name" value="STEROID 17-ALPHA-HYDROXYLASE_17,20 LYASE"/>
    <property type="match status" value="1"/>
</dbReference>
<dbReference type="OrthoDB" id="639466at2759"/>
<evidence type="ECO:0000256" key="11">
    <source>
        <dbReference type="ARBA" id="ARBA00023033"/>
    </source>
</evidence>
<dbReference type="InterPro" id="IPR036396">
    <property type="entry name" value="Cyt_P450_sf"/>
</dbReference>
<dbReference type="PRINTS" id="PR00463">
    <property type="entry name" value="EP450I"/>
</dbReference>
<dbReference type="PANTHER" id="PTHR24289">
    <property type="entry name" value="STEROID 17-ALPHA-HYDROXYLASE/17,20 LYASE"/>
    <property type="match status" value="1"/>
</dbReference>
<dbReference type="GO" id="GO:0020037">
    <property type="term" value="F:heme binding"/>
    <property type="evidence" value="ECO:0007669"/>
    <property type="project" value="InterPro"/>
</dbReference>
<accession>A0A7I8VBC0</accession>
<comment type="similarity">
    <text evidence="4 14">Belongs to the cytochrome P450 family.</text>
</comment>
<evidence type="ECO:0000256" key="13">
    <source>
        <dbReference type="PIRSR" id="PIRSR602401-1"/>
    </source>
</evidence>
<evidence type="ECO:0000256" key="6">
    <source>
        <dbReference type="ARBA" id="ARBA00022723"/>
    </source>
</evidence>
<comment type="caution">
    <text evidence="15">The sequence shown here is derived from an EMBL/GenBank/DDBJ whole genome shotgun (WGS) entry which is preliminary data.</text>
</comment>
<evidence type="ECO:0000256" key="1">
    <source>
        <dbReference type="ARBA" id="ARBA00001971"/>
    </source>
</evidence>
<keyword evidence="7" id="KW-0256">Endoplasmic reticulum</keyword>
<keyword evidence="12" id="KW-0472">Membrane</keyword>
<dbReference type="Gene3D" id="1.10.630.10">
    <property type="entry name" value="Cytochrome P450"/>
    <property type="match status" value="1"/>
</dbReference>
<organism evidence="15 16">
    <name type="scientific">Dimorphilus gyrociliatus</name>
    <dbReference type="NCBI Taxonomy" id="2664684"/>
    <lineage>
        <taxon>Eukaryota</taxon>
        <taxon>Metazoa</taxon>
        <taxon>Spiralia</taxon>
        <taxon>Lophotrochozoa</taxon>
        <taxon>Annelida</taxon>
        <taxon>Polychaeta</taxon>
        <taxon>Polychaeta incertae sedis</taxon>
        <taxon>Dinophilidae</taxon>
        <taxon>Dimorphilus</taxon>
    </lineage>
</organism>
<evidence type="ECO:0000313" key="16">
    <source>
        <dbReference type="Proteomes" id="UP000549394"/>
    </source>
</evidence>
<keyword evidence="5 13" id="KW-0349">Heme</keyword>
<dbReference type="PROSITE" id="PS00086">
    <property type="entry name" value="CYTOCHROME_P450"/>
    <property type="match status" value="1"/>
</dbReference>
<dbReference type="SUPFAM" id="SSF48264">
    <property type="entry name" value="Cytochrome P450"/>
    <property type="match status" value="1"/>
</dbReference>
<evidence type="ECO:0000256" key="4">
    <source>
        <dbReference type="ARBA" id="ARBA00010617"/>
    </source>
</evidence>
<dbReference type="GO" id="GO:0004497">
    <property type="term" value="F:monooxygenase activity"/>
    <property type="evidence" value="ECO:0007669"/>
    <property type="project" value="UniProtKB-KW"/>
</dbReference>
<evidence type="ECO:0000256" key="12">
    <source>
        <dbReference type="ARBA" id="ARBA00023136"/>
    </source>
</evidence>
<comment type="subcellular location">
    <subcellularLocation>
        <location evidence="3">Endoplasmic reticulum membrane</location>
        <topology evidence="3">Peripheral membrane protein</topology>
    </subcellularLocation>
    <subcellularLocation>
        <location evidence="2">Microsome membrane</location>
        <topology evidence="2">Peripheral membrane protein</topology>
    </subcellularLocation>
</comment>
<protein>
    <submittedName>
        <fullName evidence="15">Uncharacterized protein</fullName>
    </submittedName>
</protein>
<dbReference type="InterPro" id="IPR017972">
    <property type="entry name" value="Cyt_P450_CS"/>
</dbReference>